<dbReference type="RefSeq" id="WP_128980362.1">
    <property type="nucleotide sequence ID" value="NZ_PDKJ01000005.1"/>
</dbReference>
<feature type="transmembrane region" description="Helical" evidence="1">
    <location>
        <begin position="202"/>
        <end position="219"/>
    </location>
</feature>
<dbReference type="EMBL" id="PDKJ01000005">
    <property type="protein sequence ID" value="RXJ68503.1"/>
    <property type="molecule type" value="Genomic_DNA"/>
</dbReference>
<keyword evidence="1" id="KW-0812">Transmembrane</keyword>
<reference evidence="2 3" key="1">
    <citation type="submission" date="2017-10" db="EMBL/GenBank/DDBJ databases">
        <title>Genomics of the genus Arcobacter.</title>
        <authorList>
            <person name="Perez-Cataluna A."/>
            <person name="Figueras M.J."/>
        </authorList>
    </citation>
    <scope>NUCLEOTIDE SEQUENCE [LARGE SCALE GENOMIC DNA]</scope>
    <source>
        <strain evidence="2 3">CECT 8993</strain>
    </source>
</reference>
<keyword evidence="1" id="KW-0472">Membrane</keyword>
<organism evidence="2 3">
    <name type="scientific">Halarcobacter ebronensis</name>
    <dbReference type="NCBI Taxonomy" id="1462615"/>
    <lineage>
        <taxon>Bacteria</taxon>
        <taxon>Pseudomonadati</taxon>
        <taxon>Campylobacterota</taxon>
        <taxon>Epsilonproteobacteria</taxon>
        <taxon>Campylobacterales</taxon>
        <taxon>Arcobacteraceae</taxon>
        <taxon>Halarcobacter</taxon>
    </lineage>
</organism>
<accession>A0A4Q0YEB9</accession>
<evidence type="ECO:0000313" key="2">
    <source>
        <dbReference type="EMBL" id="RXJ68503.1"/>
    </source>
</evidence>
<name>A0A4Q0YEB9_9BACT</name>
<protein>
    <submittedName>
        <fullName evidence="2">Uncharacterized protein</fullName>
    </submittedName>
</protein>
<feature type="transmembrane region" description="Helical" evidence="1">
    <location>
        <begin position="51"/>
        <end position="71"/>
    </location>
</feature>
<comment type="caution">
    <text evidence="2">The sequence shown here is derived from an EMBL/GenBank/DDBJ whole genome shotgun (WGS) entry which is preliminary data.</text>
</comment>
<keyword evidence="1" id="KW-1133">Transmembrane helix</keyword>
<feature type="transmembrane region" description="Helical" evidence="1">
    <location>
        <begin position="80"/>
        <end position="106"/>
    </location>
</feature>
<evidence type="ECO:0000313" key="3">
    <source>
        <dbReference type="Proteomes" id="UP000290172"/>
    </source>
</evidence>
<dbReference type="Proteomes" id="UP000290172">
    <property type="component" value="Unassembled WGS sequence"/>
</dbReference>
<feature type="transmembrane region" description="Helical" evidence="1">
    <location>
        <begin position="12"/>
        <end position="31"/>
    </location>
</feature>
<dbReference type="AlphaFoldDB" id="A0A4Q0YEB9"/>
<sequence>MNINKLKQNNSYILMIIMIISIISFLGQLVFDNFYQISSIFMWHEDFRYRIYHSCVFLMIIMQSLFIFYFYRVQQFNIKLFLNVSILALIITELIFLIDITTIIAYDSKNQALFDQMSNLAYKYGFLYVRYMFYQLPFIILIFGFFIKTHCNFINKIFCMIFFISSSLPFLFAISLYVDLSYSIDFNRIENLFQLLRQSETIINYLFFVTIFIFSFELYRKLPYKEGATNDT</sequence>
<gene>
    <name evidence="2" type="ORF">CRV08_06650</name>
</gene>
<proteinExistence type="predicted"/>
<feature type="transmembrane region" description="Helical" evidence="1">
    <location>
        <begin position="126"/>
        <end position="146"/>
    </location>
</feature>
<evidence type="ECO:0000256" key="1">
    <source>
        <dbReference type="SAM" id="Phobius"/>
    </source>
</evidence>
<feature type="transmembrane region" description="Helical" evidence="1">
    <location>
        <begin position="158"/>
        <end position="178"/>
    </location>
</feature>